<evidence type="ECO:0000313" key="7">
    <source>
        <dbReference type="Proteomes" id="UP000052012"/>
    </source>
</evidence>
<evidence type="ECO:0000256" key="1">
    <source>
        <dbReference type="ARBA" id="ARBA00022741"/>
    </source>
</evidence>
<dbReference type="InterPro" id="IPR051620">
    <property type="entry name" value="ORF904-like_C"/>
</dbReference>
<dbReference type="Pfam" id="PF09250">
    <property type="entry name" value="Prim-Pol"/>
    <property type="match status" value="1"/>
</dbReference>
<dbReference type="InterPro" id="IPR015330">
    <property type="entry name" value="DNA_primase/pol_bifunc_N"/>
</dbReference>
<dbReference type="Pfam" id="PF03288">
    <property type="entry name" value="Pox_D5"/>
    <property type="match status" value="1"/>
</dbReference>
<proteinExistence type="predicted"/>
<dbReference type="NCBIfam" id="TIGR01613">
    <property type="entry name" value="primase_Cterm"/>
    <property type="match status" value="1"/>
</dbReference>
<evidence type="ECO:0000256" key="2">
    <source>
        <dbReference type="ARBA" id="ARBA00022801"/>
    </source>
</evidence>
<dbReference type="GO" id="GO:0005524">
    <property type="term" value="F:ATP binding"/>
    <property type="evidence" value="ECO:0007669"/>
    <property type="project" value="UniProtKB-KW"/>
</dbReference>
<comment type="caution">
    <text evidence="6">The sequence shown here is derived from an EMBL/GenBank/DDBJ whole genome shotgun (WGS) entry which is preliminary data.</text>
</comment>
<dbReference type="OrthoDB" id="9763644at2"/>
<dbReference type="Pfam" id="PF08708">
    <property type="entry name" value="PriCT_1"/>
    <property type="match status" value="1"/>
</dbReference>
<dbReference type="PATRIC" id="fig|1423781.4.peg.476"/>
<dbReference type="GO" id="GO:0016787">
    <property type="term" value="F:hydrolase activity"/>
    <property type="evidence" value="ECO:0007669"/>
    <property type="project" value="UniProtKB-KW"/>
</dbReference>
<dbReference type="InterPro" id="IPR006500">
    <property type="entry name" value="Helicase_put_C_phage/plasmid"/>
</dbReference>
<dbReference type="CDD" id="cd04859">
    <property type="entry name" value="Prim_Pol"/>
    <property type="match status" value="1"/>
</dbReference>
<dbReference type="SMART" id="SM00885">
    <property type="entry name" value="D5_N"/>
    <property type="match status" value="1"/>
</dbReference>
<keyword evidence="1" id="KW-0547">Nucleotide-binding</keyword>
<evidence type="ECO:0000259" key="5">
    <source>
        <dbReference type="PROSITE" id="PS51206"/>
    </source>
</evidence>
<dbReference type="AlphaFoldDB" id="A0A0R2ALJ7"/>
<dbReference type="SMART" id="SM00942">
    <property type="entry name" value="PriCT_1"/>
    <property type="match status" value="1"/>
</dbReference>
<dbReference type="InterPro" id="IPR014015">
    <property type="entry name" value="Helicase_SF3_DNA-vir"/>
</dbReference>
<name>A0A0R2ALJ7_9LACO</name>
<dbReference type="InterPro" id="IPR014818">
    <property type="entry name" value="Phage/plasmid_primase_P4_C"/>
</dbReference>
<reference evidence="6 7" key="1">
    <citation type="journal article" date="2015" name="Genome Announc.">
        <title>Expanding the biotechnology potential of lactobacilli through comparative genomics of 213 strains and associated genera.</title>
        <authorList>
            <person name="Sun Z."/>
            <person name="Harris H.M."/>
            <person name="McCann A."/>
            <person name="Guo C."/>
            <person name="Argimon S."/>
            <person name="Zhang W."/>
            <person name="Yang X."/>
            <person name="Jeffery I.B."/>
            <person name="Cooney J.C."/>
            <person name="Kagawa T.F."/>
            <person name="Liu W."/>
            <person name="Song Y."/>
            <person name="Salvetti E."/>
            <person name="Wrobel A."/>
            <person name="Rasinkangas P."/>
            <person name="Parkhill J."/>
            <person name="Rea M.C."/>
            <person name="O'Sullivan O."/>
            <person name="Ritari J."/>
            <person name="Douillard F.P."/>
            <person name="Paul Ross R."/>
            <person name="Yang R."/>
            <person name="Briner A.E."/>
            <person name="Felis G.E."/>
            <person name="de Vos W.M."/>
            <person name="Barrangou R."/>
            <person name="Klaenhammer T.R."/>
            <person name="Caufield P.W."/>
            <person name="Cui Y."/>
            <person name="Zhang H."/>
            <person name="O'Toole P.W."/>
        </authorList>
    </citation>
    <scope>NUCLEOTIDE SEQUENCE [LARGE SCALE GENOMIC DNA]</scope>
    <source>
        <strain evidence="6 7">DSM 23829</strain>
    </source>
</reference>
<sequence>MATWEYIQALSSNGICLYPLIKGTKRPAIKDMLNQATNDIEQLTEWFQPQADGNVLYDVAINPSKSNLIVIDVDNHDQQLSGTKWLNDKELAGYKMDSSVIEITPNQGIHFFYLNDLEIDVPSQLSLDKCGAIEVKTTSTIIYPSAGYRQTANDQLLINTTVPPMPKWLKRLITKSIETKARQPASPTTDDNINVKAHSWLLKLTDMYIHGIKQGQRNTQMVQILGKLFFTGADQTLVWKWFNHINDNYVQPSLKPSEMKAIFKSIANKPHQVIHTENFDELQQACRDAKRLVQQSRDGKLSYLNGAQIMLKYFHFTRFSIDEGERVAVYVSDERSPWFGLYTRNYDYIRRLINAMYMNYSSKGIGEVLNKIEMLITEIRQPEHTKDLIPVGNGIFNLKTKQLEPYTPAHVFSSKVSTRYDAKYNEPANTPNLDGWDVDSWLMNLAKDEAGNVDKQVETLFWQVLADALNGNYTRRKAILLNSELGNSGKGTFQSLIANLVGQHNVATLKVNEFGERFAMSRLMGKSVCIGDDNPSGYIRDSSNFNSVVTGDVVNIEYKGKDSFTTQLTPTVIQSFNGLPHFSNKGGTYRRMLIVPFRQHYQGNSDNWKIKDIYLKRADVLEYVLFKALNVYSDFDKFIVPDVSNQALNEFEKENDPIKEFVDEEFRQWDVARISTKAVYIAYTRYCSENGYAATSRSKFVRQIQNILEDYNKGKVRMSFNEYSDLYSKVNNLPIRLLSNVDLSSHGMAIQCFYK</sequence>
<organism evidence="6 7">
    <name type="scientific">Apilactobacillus ozensis DSM 23829 = JCM 17196</name>
    <dbReference type="NCBI Taxonomy" id="1423781"/>
    <lineage>
        <taxon>Bacteria</taxon>
        <taxon>Bacillati</taxon>
        <taxon>Bacillota</taxon>
        <taxon>Bacilli</taxon>
        <taxon>Lactobacillales</taxon>
        <taxon>Lactobacillaceae</taxon>
        <taxon>Apilactobacillus</taxon>
    </lineage>
</organism>
<dbReference type="InterPro" id="IPR045455">
    <property type="entry name" value="NrS-1_pol-like_helicase"/>
</dbReference>
<dbReference type="InterPro" id="IPR004968">
    <property type="entry name" value="DNA_primase/NTPase_C"/>
</dbReference>
<keyword evidence="7" id="KW-1185">Reference proteome</keyword>
<keyword evidence="2" id="KW-0378">Hydrolase</keyword>
<dbReference type="SMART" id="SM00943">
    <property type="entry name" value="Prim-Pol"/>
    <property type="match status" value="1"/>
</dbReference>
<dbReference type="SUPFAM" id="SSF56747">
    <property type="entry name" value="Prim-pol domain"/>
    <property type="match status" value="1"/>
</dbReference>
<dbReference type="InterPro" id="IPR014820">
    <property type="entry name" value="PriCT_1"/>
</dbReference>
<evidence type="ECO:0000256" key="4">
    <source>
        <dbReference type="ARBA" id="ARBA00022840"/>
    </source>
</evidence>
<dbReference type="Pfam" id="PF19263">
    <property type="entry name" value="DUF5906"/>
    <property type="match status" value="1"/>
</dbReference>
<feature type="domain" description="SF3 helicase" evidence="5">
    <location>
        <begin position="456"/>
        <end position="610"/>
    </location>
</feature>
<dbReference type="Gene3D" id="3.40.50.300">
    <property type="entry name" value="P-loop containing nucleotide triphosphate hydrolases"/>
    <property type="match status" value="1"/>
</dbReference>
<dbReference type="RefSeq" id="WP_056966709.1">
    <property type="nucleotide sequence ID" value="NZ_AYYQ01000035.1"/>
</dbReference>
<dbReference type="Pfam" id="PF08706">
    <property type="entry name" value="D5_N"/>
    <property type="match status" value="1"/>
</dbReference>
<keyword evidence="4" id="KW-0067">ATP-binding</keyword>
<protein>
    <recommendedName>
        <fullName evidence="5">SF3 helicase domain-containing protein</fullName>
    </recommendedName>
</protein>
<dbReference type="PANTHER" id="PTHR35372:SF2">
    <property type="entry name" value="SF3 HELICASE DOMAIN-CONTAINING PROTEIN"/>
    <property type="match status" value="1"/>
</dbReference>
<keyword evidence="3" id="KW-0347">Helicase</keyword>
<dbReference type="STRING" id="1423781.FD06_GL000463"/>
<accession>A0A0R2ALJ7</accession>
<dbReference type="GO" id="GO:0004386">
    <property type="term" value="F:helicase activity"/>
    <property type="evidence" value="ECO:0007669"/>
    <property type="project" value="UniProtKB-KW"/>
</dbReference>
<dbReference type="PANTHER" id="PTHR35372">
    <property type="entry name" value="ATP BINDING PROTEIN-RELATED"/>
    <property type="match status" value="1"/>
</dbReference>
<evidence type="ECO:0000313" key="6">
    <source>
        <dbReference type="EMBL" id="KRM67744.1"/>
    </source>
</evidence>
<dbReference type="PROSITE" id="PS51206">
    <property type="entry name" value="SF3_HELICASE_1"/>
    <property type="match status" value="1"/>
</dbReference>
<evidence type="ECO:0000256" key="3">
    <source>
        <dbReference type="ARBA" id="ARBA00022806"/>
    </source>
</evidence>
<dbReference type="InterPro" id="IPR027417">
    <property type="entry name" value="P-loop_NTPase"/>
</dbReference>
<dbReference type="Proteomes" id="UP000052012">
    <property type="component" value="Unassembled WGS sequence"/>
</dbReference>
<dbReference type="SUPFAM" id="SSF52540">
    <property type="entry name" value="P-loop containing nucleoside triphosphate hydrolases"/>
    <property type="match status" value="1"/>
</dbReference>
<gene>
    <name evidence="6" type="ORF">FD06_GL000463</name>
</gene>
<dbReference type="EMBL" id="AYYQ01000035">
    <property type="protein sequence ID" value="KRM67744.1"/>
    <property type="molecule type" value="Genomic_DNA"/>
</dbReference>